<dbReference type="EMBL" id="JBHTLN010000001">
    <property type="protein sequence ID" value="MFD1121016.1"/>
    <property type="molecule type" value="Genomic_DNA"/>
</dbReference>
<organism evidence="10 11">
    <name type="scientific">Methylophilus flavus</name>
    <dbReference type="NCBI Taxonomy" id="640084"/>
    <lineage>
        <taxon>Bacteria</taxon>
        <taxon>Pseudomonadati</taxon>
        <taxon>Pseudomonadota</taxon>
        <taxon>Betaproteobacteria</taxon>
        <taxon>Nitrosomonadales</taxon>
        <taxon>Methylophilaceae</taxon>
        <taxon>Methylophilus</taxon>
    </lineage>
</organism>
<evidence type="ECO:0000256" key="5">
    <source>
        <dbReference type="ARBA" id="ARBA00022989"/>
    </source>
</evidence>
<dbReference type="NCBIfam" id="NF008070">
    <property type="entry name" value="PRK10807.1"/>
    <property type="match status" value="1"/>
</dbReference>
<keyword evidence="4 8" id="KW-0812">Transmembrane</keyword>
<feature type="region of interest" description="Disordered" evidence="7">
    <location>
        <begin position="1"/>
        <end position="40"/>
    </location>
</feature>
<feature type="region of interest" description="Disordered" evidence="7">
    <location>
        <begin position="565"/>
        <end position="610"/>
    </location>
</feature>
<evidence type="ECO:0000256" key="8">
    <source>
        <dbReference type="SAM" id="Phobius"/>
    </source>
</evidence>
<dbReference type="InterPro" id="IPR003399">
    <property type="entry name" value="Mce/MlaD"/>
</dbReference>
<keyword evidence="3" id="KW-0997">Cell inner membrane</keyword>
<proteinExistence type="predicted"/>
<evidence type="ECO:0000313" key="11">
    <source>
        <dbReference type="Proteomes" id="UP001597206"/>
    </source>
</evidence>
<keyword evidence="6 8" id="KW-0472">Membrane</keyword>
<protein>
    <submittedName>
        <fullName evidence="10">Intermembrane transport protein PqiB</fullName>
    </submittedName>
</protein>
<feature type="compositionally biased region" description="Polar residues" evidence="7">
    <location>
        <begin position="583"/>
        <end position="598"/>
    </location>
</feature>
<keyword evidence="5 8" id="KW-1133">Transmembrane helix</keyword>
<evidence type="ECO:0000256" key="1">
    <source>
        <dbReference type="ARBA" id="ARBA00004533"/>
    </source>
</evidence>
<dbReference type="Pfam" id="PF02470">
    <property type="entry name" value="MlaD"/>
    <property type="match status" value="3"/>
</dbReference>
<evidence type="ECO:0000313" key="10">
    <source>
        <dbReference type="EMBL" id="MFD1121016.1"/>
    </source>
</evidence>
<name>A0ABW3PA69_9PROT</name>
<evidence type="ECO:0000259" key="9">
    <source>
        <dbReference type="Pfam" id="PF02470"/>
    </source>
</evidence>
<feature type="domain" description="Mce/MlaD" evidence="9">
    <location>
        <begin position="80"/>
        <end position="171"/>
    </location>
</feature>
<gene>
    <name evidence="10" type="primary">pqiB</name>
    <name evidence="10" type="ORF">ACFQ2T_00735</name>
</gene>
<evidence type="ECO:0000256" key="2">
    <source>
        <dbReference type="ARBA" id="ARBA00022475"/>
    </source>
</evidence>
<evidence type="ECO:0000256" key="4">
    <source>
        <dbReference type="ARBA" id="ARBA00022692"/>
    </source>
</evidence>
<keyword evidence="2" id="KW-1003">Cell membrane</keyword>
<evidence type="ECO:0000256" key="3">
    <source>
        <dbReference type="ARBA" id="ARBA00022519"/>
    </source>
</evidence>
<dbReference type="InterPro" id="IPR051800">
    <property type="entry name" value="PqiA-PqiB_transport"/>
</dbReference>
<dbReference type="PANTHER" id="PTHR30462:SF2">
    <property type="entry name" value="INTERMEMBRANE TRANSPORT PROTEIN PQIB"/>
    <property type="match status" value="1"/>
</dbReference>
<accession>A0ABW3PA69</accession>
<feature type="transmembrane region" description="Helical" evidence="8">
    <location>
        <begin position="54"/>
        <end position="73"/>
    </location>
</feature>
<comment type="subcellular location">
    <subcellularLocation>
        <location evidence="1">Cell inner membrane</location>
    </subcellularLocation>
</comment>
<sequence length="610" mass="67481">MTEHSNNPPPDNELPPNQPPGHQSSNDQQADNQPDGELPQKDHQLANVNKQVRISPIWIVPVVALLIGLWLAYDNYTKVGKQITLSMTNAEGIEAGKTKIKVHSVDIGQIEQVTLSDDLTHIEVTARITPKAQPMLVQDTQLWVVKPRIGLEGISGLNTVISGSYIQLQPGKSLEETDQFTVLDQPPISLNGAKGVHVNLEGKVGNALRVGDPVTYQGLRVGRVVSATFDPKQRKMQHELFIEHPYDVLVTNNSRFWTAVGIDVKLDAQGFRANIPTVESLIAGGVSFGHPDDIPMGQPVRSETTFELFANEEAARQQTYDQYIEYVLLVDDTVRGLNKGAPVEFRGLRIGTVMSVPWKFNSPERKKDFRYAIPVLIHLEPGRLADNGQANLEEWKTRIGHMLQRGLHATLKSGNLLTGSVYVDLNMDQKVHKPYKRERFEGLPVLPTSATSLAQIEQKLSDLLDKLNQLKVEPVLSGLDKNLQQSEVTMKEIRSLSVQVNQFISQPELQQMPANLNKTMQEMQSTLKGLSPDSPAYQELTATLQRLDKALRDIQPLARTLNEEPSAILFGRKPGNDPVPQAPANQITPQAPANQNAPQVPDPQPASANP</sequence>
<feature type="domain" description="Mce/MlaD" evidence="9">
    <location>
        <begin position="195"/>
        <end position="255"/>
    </location>
</feature>
<keyword evidence="11" id="KW-1185">Reference proteome</keyword>
<dbReference type="RefSeq" id="WP_379029141.1">
    <property type="nucleotide sequence ID" value="NZ_JBHTLN010000001.1"/>
</dbReference>
<dbReference type="Proteomes" id="UP001597206">
    <property type="component" value="Unassembled WGS sequence"/>
</dbReference>
<evidence type="ECO:0000256" key="6">
    <source>
        <dbReference type="ARBA" id="ARBA00023136"/>
    </source>
</evidence>
<comment type="caution">
    <text evidence="10">The sequence shown here is derived from an EMBL/GenBank/DDBJ whole genome shotgun (WGS) entry which is preliminary data.</text>
</comment>
<dbReference type="PANTHER" id="PTHR30462">
    <property type="entry name" value="INTERMEMBRANE TRANSPORT PROTEIN PQIB-RELATED"/>
    <property type="match status" value="1"/>
</dbReference>
<reference evidence="11" key="1">
    <citation type="journal article" date="2019" name="Int. J. Syst. Evol. Microbiol.">
        <title>The Global Catalogue of Microorganisms (GCM) 10K type strain sequencing project: providing services to taxonomists for standard genome sequencing and annotation.</title>
        <authorList>
            <consortium name="The Broad Institute Genomics Platform"/>
            <consortium name="The Broad Institute Genome Sequencing Center for Infectious Disease"/>
            <person name="Wu L."/>
            <person name="Ma J."/>
        </authorList>
    </citation>
    <scope>NUCLEOTIDE SEQUENCE [LARGE SCALE GENOMIC DNA]</scope>
    <source>
        <strain evidence="11">CCUG 58411</strain>
    </source>
</reference>
<feature type="compositionally biased region" description="Polar residues" evidence="7">
    <location>
        <begin position="21"/>
        <end position="32"/>
    </location>
</feature>
<feature type="compositionally biased region" description="Pro residues" evidence="7">
    <location>
        <begin position="7"/>
        <end position="19"/>
    </location>
</feature>
<evidence type="ECO:0000256" key="7">
    <source>
        <dbReference type="SAM" id="MobiDB-lite"/>
    </source>
</evidence>
<feature type="domain" description="Mce/MlaD" evidence="9">
    <location>
        <begin position="325"/>
        <end position="426"/>
    </location>
</feature>